<dbReference type="NCBIfam" id="NF002032">
    <property type="entry name" value="PRK00856.1"/>
    <property type="match status" value="1"/>
</dbReference>
<feature type="binding site" evidence="7">
    <location>
        <position position="57"/>
    </location>
    <ligand>
        <name>carbamoyl phosphate</name>
        <dbReference type="ChEBI" id="CHEBI:58228"/>
    </ligand>
</feature>
<evidence type="ECO:0000256" key="4">
    <source>
        <dbReference type="ARBA" id="ARBA00022975"/>
    </source>
</evidence>
<evidence type="ECO:0000256" key="1">
    <source>
        <dbReference type="ARBA" id="ARBA00004852"/>
    </source>
</evidence>
<dbReference type="InterPro" id="IPR036901">
    <property type="entry name" value="Asp/Orn_carbamoylTrfase_sf"/>
</dbReference>
<feature type="binding site" evidence="7">
    <location>
        <position position="222"/>
    </location>
    <ligand>
        <name>L-aspartate</name>
        <dbReference type="ChEBI" id="CHEBI:29991"/>
    </ligand>
</feature>
<dbReference type="PRINTS" id="PR00100">
    <property type="entry name" value="AOTCASE"/>
</dbReference>
<dbReference type="RefSeq" id="WP_184339705.1">
    <property type="nucleotide sequence ID" value="NZ_JACHIG010000004.1"/>
</dbReference>
<comment type="function">
    <text evidence="5 7">Catalyzes the condensation of carbamoyl phosphate and aspartate to form carbamoyl aspartate and inorganic phosphate, the committed step in the de novo pyrimidine nucleotide biosynthesis pathway.</text>
</comment>
<evidence type="ECO:0000256" key="5">
    <source>
        <dbReference type="ARBA" id="ARBA00043884"/>
    </source>
</evidence>
<dbReference type="SUPFAM" id="SSF53671">
    <property type="entry name" value="Aspartate/ornithine carbamoyltransferase"/>
    <property type="match status" value="1"/>
</dbReference>
<feature type="binding site" evidence="7">
    <location>
        <position position="168"/>
    </location>
    <ligand>
        <name>L-aspartate</name>
        <dbReference type="ChEBI" id="CHEBI:29991"/>
    </ligand>
</feature>
<evidence type="ECO:0000259" key="8">
    <source>
        <dbReference type="Pfam" id="PF00185"/>
    </source>
</evidence>
<dbReference type="InterPro" id="IPR006130">
    <property type="entry name" value="Asp/Orn_carbamoylTrfase"/>
</dbReference>
<keyword evidence="4 7" id="KW-0665">Pyrimidine biosynthesis</keyword>
<evidence type="ECO:0000259" key="9">
    <source>
        <dbReference type="Pfam" id="PF02729"/>
    </source>
</evidence>
<evidence type="ECO:0000256" key="2">
    <source>
        <dbReference type="ARBA" id="ARBA00008896"/>
    </source>
</evidence>
<dbReference type="EMBL" id="JACHIG010000004">
    <property type="protein sequence ID" value="MBB5032795.1"/>
    <property type="molecule type" value="Genomic_DNA"/>
</dbReference>
<reference evidence="10 11" key="1">
    <citation type="submission" date="2020-08" db="EMBL/GenBank/DDBJ databases">
        <title>Genomic Encyclopedia of Type Strains, Phase IV (KMG-IV): sequencing the most valuable type-strain genomes for metagenomic binning, comparative biology and taxonomic classification.</title>
        <authorList>
            <person name="Goeker M."/>
        </authorList>
    </citation>
    <scope>NUCLEOTIDE SEQUENCE [LARGE SCALE GENOMIC DNA]</scope>
    <source>
        <strain evidence="10 11">DSM 12252</strain>
    </source>
</reference>
<evidence type="ECO:0000256" key="3">
    <source>
        <dbReference type="ARBA" id="ARBA00022679"/>
    </source>
</evidence>
<dbReference type="GO" id="GO:0005829">
    <property type="term" value="C:cytosol"/>
    <property type="evidence" value="ECO:0007669"/>
    <property type="project" value="TreeGrafter"/>
</dbReference>
<dbReference type="Pfam" id="PF02729">
    <property type="entry name" value="OTCace_N"/>
    <property type="match status" value="1"/>
</dbReference>
<dbReference type="PRINTS" id="PR00101">
    <property type="entry name" value="ATCASE"/>
</dbReference>
<dbReference type="UniPathway" id="UPA00070">
    <property type="reaction ID" value="UER00116"/>
</dbReference>
<dbReference type="GO" id="GO:0006207">
    <property type="term" value="P:'de novo' pyrimidine nucleobase biosynthetic process"/>
    <property type="evidence" value="ECO:0007669"/>
    <property type="project" value="InterPro"/>
</dbReference>
<dbReference type="PANTHER" id="PTHR45753">
    <property type="entry name" value="ORNITHINE CARBAMOYLTRANSFERASE, MITOCHONDRIAL"/>
    <property type="match status" value="1"/>
</dbReference>
<feature type="domain" description="Aspartate/ornithine carbamoyltransferase carbamoyl-P binding" evidence="9">
    <location>
        <begin position="5"/>
        <end position="148"/>
    </location>
</feature>
<dbReference type="HAMAP" id="MF_00001">
    <property type="entry name" value="Asp_carb_tr"/>
    <property type="match status" value="1"/>
</dbReference>
<dbReference type="NCBIfam" id="TIGR00670">
    <property type="entry name" value="asp_carb_tr"/>
    <property type="match status" value="1"/>
</dbReference>
<dbReference type="Pfam" id="PF00185">
    <property type="entry name" value="OTCace"/>
    <property type="match status" value="1"/>
</dbReference>
<dbReference type="GO" id="GO:0004070">
    <property type="term" value="F:aspartate carbamoyltransferase activity"/>
    <property type="evidence" value="ECO:0007669"/>
    <property type="project" value="UniProtKB-UniRule"/>
</dbReference>
<comment type="pathway">
    <text evidence="1 7">Pyrimidine metabolism; UMP biosynthesis via de novo pathway; (S)-dihydroorotate from bicarbonate: step 2/3.</text>
</comment>
<dbReference type="GO" id="GO:0016597">
    <property type="term" value="F:amino acid binding"/>
    <property type="evidence" value="ECO:0007669"/>
    <property type="project" value="InterPro"/>
</dbReference>
<keyword evidence="3 7" id="KW-0808">Transferase</keyword>
<dbReference type="InterPro" id="IPR006132">
    <property type="entry name" value="Asp/Orn_carbamoyltranf_P-bd"/>
</dbReference>
<evidence type="ECO:0000256" key="6">
    <source>
        <dbReference type="ARBA" id="ARBA00048859"/>
    </source>
</evidence>
<evidence type="ECO:0000313" key="11">
    <source>
        <dbReference type="Proteomes" id="UP000590740"/>
    </source>
</evidence>
<dbReference type="InterPro" id="IPR006131">
    <property type="entry name" value="Asp_carbamoyltransf_Asp/Orn-bd"/>
</dbReference>
<feature type="binding site" evidence="7">
    <location>
        <position position="138"/>
    </location>
    <ligand>
        <name>carbamoyl phosphate</name>
        <dbReference type="ChEBI" id="CHEBI:58228"/>
    </ligand>
</feature>
<dbReference type="InterPro" id="IPR002082">
    <property type="entry name" value="Asp_carbamoyltransf"/>
</dbReference>
<comment type="similarity">
    <text evidence="2 7">Belongs to the aspartate/ornithine carbamoyltransferase superfamily. ATCase family.</text>
</comment>
<gene>
    <name evidence="7" type="primary">pyrB</name>
    <name evidence="10" type="ORF">HNQ65_002377</name>
</gene>
<dbReference type="GO" id="GO:0044205">
    <property type="term" value="P:'de novo' UMP biosynthetic process"/>
    <property type="evidence" value="ECO:0007669"/>
    <property type="project" value="UniProtKB-UniRule"/>
</dbReference>
<keyword evidence="11" id="KW-1185">Reference proteome</keyword>
<dbReference type="PROSITE" id="PS00097">
    <property type="entry name" value="CARBAMOYLTRANSFERASE"/>
    <property type="match status" value="1"/>
</dbReference>
<feature type="binding site" evidence="7">
    <location>
        <position position="135"/>
    </location>
    <ligand>
        <name>carbamoyl phosphate</name>
        <dbReference type="ChEBI" id="CHEBI:58228"/>
    </ligand>
</feature>
<comment type="caution">
    <text evidence="10">The sequence shown here is derived from an EMBL/GenBank/DDBJ whole genome shotgun (WGS) entry which is preliminary data.</text>
</comment>
<evidence type="ECO:0000313" key="10">
    <source>
        <dbReference type="EMBL" id="MBB5032795.1"/>
    </source>
</evidence>
<dbReference type="AlphaFoldDB" id="A0A7W8DK87"/>
<protein>
    <recommendedName>
        <fullName evidence="7">Aspartate carbamoyltransferase</fullName>
        <ecNumber evidence="7">2.1.3.2</ecNumber>
    </recommendedName>
    <alternativeName>
        <fullName evidence="7">Aspartate transcarbamylase</fullName>
        <shortName evidence="7">ATCase</shortName>
    </alternativeName>
</protein>
<name>A0A7W8DK87_9BACT</name>
<feature type="domain" description="Aspartate/ornithine carbamoyltransferase Asp/Orn-binding" evidence="8">
    <location>
        <begin position="155"/>
        <end position="302"/>
    </location>
</feature>
<comment type="catalytic activity">
    <reaction evidence="6 7">
        <text>carbamoyl phosphate + L-aspartate = N-carbamoyl-L-aspartate + phosphate + H(+)</text>
        <dbReference type="Rhea" id="RHEA:20013"/>
        <dbReference type="ChEBI" id="CHEBI:15378"/>
        <dbReference type="ChEBI" id="CHEBI:29991"/>
        <dbReference type="ChEBI" id="CHEBI:32814"/>
        <dbReference type="ChEBI" id="CHEBI:43474"/>
        <dbReference type="ChEBI" id="CHEBI:58228"/>
        <dbReference type="EC" id="2.1.3.2"/>
    </reaction>
</comment>
<accession>A0A7W8DK87</accession>
<feature type="binding site" evidence="7">
    <location>
        <position position="264"/>
    </location>
    <ligand>
        <name>carbamoyl phosphate</name>
        <dbReference type="ChEBI" id="CHEBI:58228"/>
    </ligand>
</feature>
<dbReference type="Gene3D" id="3.40.50.1370">
    <property type="entry name" value="Aspartate/ornithine carbamoyltransferase"/>
    <property type="match status" value="2"/>
</dbReference>
<feature type="binding site" evidence="7">
    <location>
        <position position="107"/>
    </location>
    <ligand>
        <name>carbamoyl phosphate</name>
        <dbReference type="ChEBI" id="CHEBI:58228"/>
    </ligand>
</feature>
<feature type="binding site" evidence="7">
    <location>
        <position position="85"/>
    </location>
    <ligand>
        <name>L-aspartate</name>
        <dbReference type="ChEBI" id="CHEBI:29991"/>
    </ligand>
</feature>
<organism evidence="10 11">
    <name type="scientific">Prosthecobacter vanneervenii</name>
    <dbReference type="NCBI Taxonomy" id="48466"/>
    <lineage>
        <taxon>Bacteria</taxon>
        <taxon>Pseudomonadati</taxon>
        <taxon>Verrucomicrobiota</taxon>
        <taxon>Verrucomicrobiia</taxon>
        <taxon>Verrucomicrobiales</taxon>
        <taxon>Verrucomicrobiaceae</taxon>
        <taxon>Prosthecobacter</taxon>
    </lineage>
</organism>
<comment type="subunit">
    <text evidence="7">Heterododecamer (2C3:3R2) of six catalytic PyrB chains organized as two trimers (C3), and six regulatory PyrI chains organized as three dimers (R2).</text>
</comment>
<dbReference type="EC" id="2.1.3.2" evidence="7"/>
<evidence type="ECO:0000256" key="7">
    <source>
        <dbReference type="HAMAP-Rule" id="MF_00001"/>
    </source>
</evidence>
<feature type="binding site" evidence="7">
    <location>
        <position position="58"/>
    </location>
    <ligand>
        <name>carbamoyl phosphate</name>
        <dbReference type="ChEBI" id="CHEBI:58228"/>
    </ligand>
</feature>
<proteinExistence type="inferred from homology"/>
<sequence length="308" mass="34684">MTPRKDLLDIASLTDEEISFVLDNAGPFKDLFKRSVKKVPTLKGQTVLTLFYEPSTRTRSSFEVAASRLSADVTHFDIESSSVVKGESVLDTVETLEAMRVDYIVVRHKQSGTPNLIAKNTRASVINAGDGWHAHPTQALLDAFTLREIHKDLRGCRALIVGDIQHSRVARSTSLIFRRLGMQVAYLAPGSMMPREVPQEIPQFGNWTDAFDWKPDVIYLLRVQGERIDEPFVPSSAEYHRNYGLTNERVEVLRERGLYLMHPGPVNRGVEITDAGMNYEKCLINQQVENGIAVRMSVLYWLRPGAAE</sequence>
<dbReference type="GO" id="GO:0006520">
    <property type="term" value="P:amino acid metabolic process"/>
    <property type="evidence" value="ECO:0007669"/>
    <property type="project" value="InterPro"/>
</dbReference>
<dbReference type="Proteomes" id="UP000590740">
    <property type="component" value="Unassembled WGS sequence"/>
</dbReference>
<feature type="binding site" evidence="7">
    <location>
        <position position="265"/>
    </location>
    <ligand>
        <name>carbamoyl phosphate</name>
        <dbReference type="ChEBI" id="CHEBI:58228"/>
    </ligand>
</feature>
<dbReference type="PANTHER" id="PTHR45753:SF6">
    <property type="entry name" value="ASPARTATE CARBAMOYLTRANSFERASE"/>
    <property type="match status" value="1"/>
</dbReference>